<dbReference type="InterPro" id="IPR023393">
    <property type="entry name" value="START-like_dom_sf"/>
</dbReference>
<accession>A0ABU8Q8R1</accession>
<evidence type="ECO:0000313" key="4">
    <source>
        <dbReference type="Proteomes" id="UP001380365"/>
    </source>
</evidence>
<comment type="similarity">
    <text evidence="1">Belongs to the AHA1 family.</text>
</comment>
<keyword evidence="4" id="KW-1185">Reference proteome</keyword>
<evidence type="ECO:0000259" key="2">
    <source>
        <dbReference type="Pfam" id="PF08327"/>
    </source>
</evidence>
<dbReference type="SUPFAM" id="SSF55961">
    <property type="entry name" value="Bet v1-like"/>
    <property type="match status" value="1"/>
</dbReference>
<protein>
    <submittedName>
        <fullName evidence="3">SRPBCC domain-containing protein</fullName>
    </submittedName>
</protein>
<gene>
    <name evidence="3" type="ORF">WH159_15155</name>
</gene>
<dbReference type="Gene3D" id="3.30.530.20">
    <property type="match status" value="1"/>
</dbReference>
<dbReference type="EMBL" id="JBBGZA010000001">
    <property type="protein sequence ID" value="MEJ5095866.1"/>
    <property type="molecule type" value="Genomic_DNA"/>
</dbReference>
<evidence type="ECO:0000313" key="3">
    <source>
        <dbReference type="EMBL" id="MEJ5095866.1"/>
    </source>
</evidence>
<dbReference type="InterPro" id="IPR013538">
    <property type="entry name" value="ASHA1/2-like_C"/>
</dbReference>
<reference evidence="3 4" key="1">
    <citation type="submission" date="2023-12" db="EMBL/GenBank/DDBJ databases">
        <title>Gut-associated functions are favored during microbiome assembly across C. elegans life.</title>
        <authorList>
            <person name="Zimmermann J."/>
        </authorList>
    </citation>
    <scope>NUCLEOTIDE SEQUENCE [LARGE SCALE GENOMIC DNA]</scope>
    <source>
        <strain evidence="3 4">JUb134</strain>
    </source>
</reference>
<dbReference type="RefSeq" id="WP_132883131.1">
    <property type="nucleotide sequence ID" value="NZ_JBBGZA010000001.1"/>
</dbReference>
<proteinExistence type="inferred from homology"/>
<comment type="caution">
    <text evidence="3">The sequence shown here is derived from an EMBL/GenBank/DDBJ whole genome shotgun (WGS) entry which is preliminary data.</text>
</comment>
<name>A0ABU8Q8R1_9SPHN</name>
<organism evidence="3 4">
    <name type="scientific">Sphingomonas molluscorum</name>
    <dbReference type="NCBI Taxonomy" id="418184"/>
    <lineage>
        <taxon>Bacteria</taxon>
        <taxon>Pseudomonadati</taxon>
        <taxon>Pseudomonadota</taxon>
        <taxon>Alphaproteobacteria</taxon>
        <taxon>Sphingomonadales</taxon>
        <taxon>Sphingomonadaceae</taxon>
        <taxon>Sphingomonas</taxon>
    </lineage>
</organism>
<dbReference type="Pfam" id="PF08327">
    <property type="entry name" value="AHSA1"/>
    <property type="match status" value="1"/>
</dbReference>
<evidence type="ECO:0000256" key="1">
    <source>
        <dbReference type="ARBA" id="ARBA00006817"/>
    </source>
</evidence>
<sequence length="157" mass="17570">MNHELAIERVLDAPVSAIWQAWREHLAEWWCPLPWRTELHALELQAGGRFATTMISPDGERHDDEGLILEAVPAQRVVLTNALLPGWRPQPGNPFPFIGLFEFTPEGAGTRYRAAARHWTADDCEKHRAMEFETGWLAVAAQLEAVARRVAGSPAKA</sequence>
<dbReference type="Proteomes" id="UP001380365">
    <property type="component" value="Unassembled WGS sequence"/>
</dbReference>
<feature type="domain" description="Activator of Hsp90 ATPase homologue 1/2-like C-terminal" evidence="2">
    <location>
        <begin position="12"/>
        <end position="146"/>
    </location>
</feature>